<evidence type="ECO:0000313" key="1">
    <source>
        <dbReference type="EMBL" id="GAA3377538.1"/>
    </source>
</evidence>
<reference evidence="2" key="1">
    <citation type="journal article" date="2019" name="Int. J. Syst. Evol. Microbiol.">
        <title>The Global Catalogue of Microorganisms (GCM) 10K type strain sequencing project: providing services to taxonomists for standard genome sequencing and annotation.</title>
        <authorList>
            <consortium name="The Broad Institute Genomics Platform"/>
            <consortium name="The Broad Institute Genome Sequencing Center for Infectious Disease"/>
            <person name="Wu L."/>
            <person name="Ma J."/>
        </authorList>
    </citation>
    <scope>NUCLEOTIDE SEQUENCE [LARGE SCALE GENOMIC DNA]</scope>
    <source>
        <strain evidence="2">JCM 9651</strain>
    </source>
</reference>
<protein>
    <submittedName>
        <fullName evidence="1">Uncharacterized protein</fullName>
    </submittedName>
</protein>
<accession>A0ABP6SJB5</accession>
<keyword evidence="2" id="KW-1185">Reference proteome</keyword>
<dbReference type="Proteomes" id="UP001499990">
    <property type="component" value="Unassembled WGS sequence"/>
</dbReference>
<proteinExistence type="predicted"/>
<name>A0ABP6SJB5_9ACTN</name>
<comment type="caution">
    <text evidence="1">The sequence shown here is derived from an EMBL/GenBank/DDBJ whole genome shotgun (WGS) entry which is preliminary data.</text>
</comment>
<gene>
    <name evidence="1" type="ORF">GCM10020367_53590</name>
</gene>
<sequence>MPLPATFAPSRRQARTLAALAENPRSAATKVFGRLAIARTGPDHDNVACQRVMTATAVGMRLVALDARLKYYKVTWADEQAD</sequence>
<evidence type="ECO:0000313" key="2">
    <source>
        <dbReference type="Proteomes" id="UP001499990"/>
    </source>
</evidence>
<dbReference type="EMBL" id="BAAAYL010000001">
    <property type="protein sequence ID" value="GAA3377538.1"/>
    <property type="molecule type" value="Genomic_DNA"/>
</dbReference>
<organism evidence="1 2">
    <name type="scientific">Streptomyces sannanensis</name>
    <dbReference type="NCBI Taxonomy" id="285536"/>
    <lineage>
        <taxon>Bacteria</taxon>
        <taxon>Bacillati</taxon>
        <taxon>Actinomycetota</taxon>
        <taxon>Actinomycetes</taxon>
        <taxon>Kitasatosporales</taxon>
        <taxon>Streptomycetaceae</taxon>
        <taxon>Streptomyces</taxon>
    </lineage>
</organism>